<dbReference type="Proteomes" id="UP000564573">
    <property type="component" value="Unassembled WGS sequence"/>
</dbReference>
<gene>
    <name evidence="3" type="ORF">FB384_004530</name>
</gene>
<dbReference type="Pfam" id="PF14606">
    <property type="entry name" value="Lipase_GDSL_3"/>
    <property type="match status" value="1"/>
</dbReference>
<evidence type="ECO:0000313" key="3">
    <source>
        <dbReference type="EMBL" id="MBB3665572.1"/>
    </source>
</evidence>
<name>A0A839XP02_9PSEU</name>
<evidence type="ECO:0000259" key="2">
    <source>
        <dbReference type="Pfam" id="PF14606"/>
    </source>
</evidence>
<reference evidence="3 4" key="1">
    <citation type="submission" date="2020-08" db="EMBL/GenBank/DDBJ databases">
        <title>Sequencing the genomes of 1000 actinobacteria strains.</title>
        <authorList>
            <person name="Klenk H.-P."/>
        </authorList>
    </citation>
    <scope>NUCLEOTIDE SEQUENCE [LARGE SCALE GENOMIC DNA]</scope>
    <source>
        <strain evidence="3 4">DSM 45267</strain>
    </source>
</reference>
<sequence length="335" mass="34512">MSSDTLRVHDPAPFFRGTLPESAPGSRIPAAASGKLPTDTVAAARVPAGVHLALVGTATAVDIAVLGGERTSVPAPTVAEVLLARCGTATTKVSVPVSGGVVRLPLPERDPDEIVRIHLPEAVETEVEALLPVDGSIVPAPRGPRWVVYGDSIVQGWSVTEPGLAWPSLVANELGLDLVNLGFAGAARGELPAADVVGRSEATAVALAWGTNAWSSVPTDSWAVAETMRLFLRAVRQGSPMTPIVVVSPIVRPAAEDTPNRFDTTHRALRGALEDAVHAYVDSTGDSRVTLVPGGELVSPEHLADGIHPDDTGHRIIADALAPAVAASIPAAATI</sequence>
<feature type="domain" description="SGNH hydrolase-type esterase" evidence="2">
    <location>
        <begin position="147"/>
        <end position="324"/>
    </location>
</feature>
<dbReference type="InterPro" id="IPR036514">
    <property type="entry name" value="SGNH_hydro_sf"/>
</dbReference>
<dbReference type="AlphaFoldDB" id="A0A839XP02"/>
<feature type="region of interest" description="Disordered" evidence="1">
    <location>
        <begin position="1"/>
        <end position="31"/>
    </location>
</feature>
<dbReference type="PANTHER" id="PTHR30383">
    <property type="entry name" value="THIOESTERASE 1/PROTEASE 1/LYSOPHOSPHOLIPASE L1"/>
    <property type="match status" value="1"/>
</dbReference>
<accession>A0A839XP02</accession>
<feature type="compositionally biased region" description="Basic and acidic residues" evidence="1">
    <location>
        <begin position="1"/>
        <end position="10"/>
    </location>
</feature>
<organism evidence="3 4">
    <name type="scientific">Prauserella sediminis</name>
    <dbReference type="NCBI Taxonomy" id="577680"/>
    <lineage>
        <taxon>Bacteria</taxon>
        <taxon>Bacillati</taxon>
        <taxon>Actinomycetota</taxon>
        <taxon>Actinomycetes</taxon>
        <taxon>Pseudonocardiales</taxon>
        <taxon>Pseudonocardiaceae</taxon>
        <taxon>Prauserella</taxon>
        <taxon>Prauserella salsuginis group</taxon>
    </lineage>
</organism>
<dbReference type="Gene3D" id="3.40.50.1110">
    <property type="entry name" value="SGNH hydrolase"/>
    <property type="match status" value="1"/>
</dbReference>
<dbReference type="InterPro" id="IPR013830">
    <property type="entry name" value="SGNH_hydro"/>
</dbReference>
<keyword evidence="4" id="KW-1185">Reference proteome</keyword>
<dbReference type="InterPro" id="IPR051532">
    <property type="entry name" value="Ester_Hydrolysis_Enzymes"/>
</dbReference>
<evidence type="ECO:0000256" key="1">
    <source>
        <dbReference type="SAM" id="MobiDB-lite"/>
    </source>
</evidence>
<dbReference type="RefSeq" id="WP_183786781.1">
    <property type="nucleotide sequence ID" value="NZ_JACIBS010000005.1"/>
</dbReference>
<comment type="caution">
    <text evidence="3">The sequence shown here is derived from an EMBL/GenBank/DDBJ whole genome shotgun (WGS) entry which is preliminary data.</text>
</comment>
<dbReference type="PANTHER" id="PTHR30383:SF5">
    <property type="entry name" value="SGNH HYDROLASE-TYPE ESTERASE DOMAIN-CONTAINING PROTEIN"/>
    <property type="match status" value="1"/>
</dbReference>
<evidence type="ECO:0000313" key="4">
    <source>
        <dbReference type="Proteomes" id="UP000564573"/>
    </source>
</evidence>
<dbReference type="EMBL" id="JACIBS010000005">
    <property type="protein sequence ID" value="MBB3665572.1"/>
    <property type="molecule type" value="Genomic_DNA"/>
</dbReference>
<dbReference type="SUPFAM" id="SSF52266">
    <property type="entry name" value="SGNH hydrolase"/>
    <property type="match status" value="1"/>
</dbReference>
<protein>
    <submittedName>
        <fullName evidence="3">Lysophospholipase L1-like esterase</fullName>
    </submittedName>
</protein>
<dbReference type="GO" id="GO:0004622">
    <property type="term" value="F:phosphatidylcholine lysophospholipase activity"/>
    <property type="evidence" value="ECO:0007669"/>
    <property type="project" value="TreeGrafter"/>
</dbReference>
<proteinExistence type="predicted"/>